<name>I0YUQ9_COCSC</name>
<dbReference type="OrthoDB" id="6474464at2759"/>
<dbReference type="GO" id="GO:0006044">
    <property type="term" value="P:N-acetylglucosamine metabolic process"/>
    <property type="evidence" value="ECO:0007669"/>
    <property type="project" value="TreeGrafter"/>
</dbReference>
<proteinExistence type="predicted"/>
<dbReference type="AlphaFoldDB" id="I0YUQ9"/>
<keyword evidence="2" id="KW-1185">Reference proteome</keyword>
<sequence length="305" mass="35188">MFNDELDMLEIRLTTLYKVVDYFVLVESRVSHQDRPKALNYADNKRRFVKFADKIVHVVLDSLIGHSSYYKEWYHREMLFEKGLAVKGSEAREGDLIISGDLDEIPRPAAVQALRSCEWQVQPGAHDCAVLEGSFFYYSFSWYAGEWNPGPKVFRHDVITTMGGMNKNDMRYNSNCTLQMKRASWHCTDCFSSIRAVKNKISAFCHAEKDQFPYNETEWILDRVVRGLALFEPKEDKARLKRVPYCTNAPPAVLANPGKYHYMLARDPVTGSFSDYAEWLGNRTDVAGNFHAQWIDPVTQELETV</sequence>
<dbReference type="STRING" id="574566.I0YUQ9"/>
<reference evidence="1 2" key="1">
    <citation type="journal article" date="2012" name="Genome Biol.">
        <title>The genome of the polar eukaryotic microalga coccomyxa subellipsoidea reveals traits of cold adaptation.</title>
        <authorList>
            <person name="Blanc G."/>
            <person name="Agarkova I."/>
            <person name="Grimwood J."/>
            <person name="Kuo A."/>
            <person name="Brueggeman A."/>
            <person name="Dunigan D."/>
            <person name="Gurnon J."/>
            <person name="Ladunga I."/>
            <person name="Lindquist E."/>
            <person name="Lucas S."/>
            <person name="Pangilinan J."/>
            <person name="Proschold T."/>
            <person name="Salamov A."/>
            <person name="Schmutz J."/>
            <person name="Weeks D."/>
            <person name="Yamada T."/>
            <person name="Claverie J.M."/>
            <person name="Grigoriev I."/>
            <person name="Van Etten J."/>
            <person name="Lomsadze A."/>
            <person name="Borodovsky M."/>
        </authorList>
    </citation>
    <scope>NUCLEOTIDE SEQUENCE [LARGE SCALE GENOMIC DNA]</scope>
    <source>
        <strain evidence="1 2">C-169</strain>
    </source>
</reference>
<protein>
    <recommendedName>
        <fullName evidence="3">Glycosyl transferase</fullName>
    </recommendedName>
</protein>
<dbReference type="Pfam" id="PF04724">
    <property type="entry name" value="Glyco_transf_17"/>
    <property type="match status" value="1"/>
</dbReference>
<evidence type="ECO:0008006" key="3">
    <source>
        <dbReference type="Google" id="ProtNLM"/>
    </source>
</evidence>
<dbReference type="PANTHER" id="PTHR12224:SF0">
    <property type="entry name" value="BETA-1,4-MANNOSYL-GLYCOPROTEIN 4-BETA-N-ACETYLGLUCOSAMINYLTRANSFERASE"/>
    <property type="match status" value="1"/>
</dbReference>
<dbReference type="GeneID" id="17040114"/>
<dbReference type="InterPro" id="IPR006813">
    <property type="entry name" value="Glyco_trans_17"/>
</dbReference>
<organism evidence="1 2">
    <name type="scientific">Coccomyxa subellipsoidea (strain C-169)</name>
    <name type="common">Green microalga</name>
    <dbReference type="NCBI Taxonomy" id="574566"/>
    <lineage>
        <taxon>Eukaryota</taxon>
        <taxon>Viridiplantae</taxon>
        <taxon>Chlorophyta</taxon>
        <taxon>core chlorophytes</taxon>
        <taxon>Trebouxiophyceae</taxon>
        <taxon>Trebouxiophyceae incertae sedis</taxon>
        <taxon>Coccomyxaceae</taxon>
        <taxon>Coccomyxa</taxon>
        <taxon>Coccomyxa subellipsoidea</taxon>
    </lineage>
</organism>
<dbReference type="EMBL" id="AGSI01000010">
    <property type="protein sequence ID" value="EIE22128.1"/>
    <property type="molecule type" value="Genomic_DNA"/>
</dbReference>
<gene>
    <name evidence="1" type="ORF">COCSUDRAFT_66470</name>
</gene>
<dbReference type="PANTHER" id="PTHR12224">
    <property type="entry name" value="BETA-1,4-MANNOSYL-GLYCOPROTEIN BETA-1,4-N-ACETYLGLUCOSAMINYL-TRANSFERASE"/>
    <property type="match status" value="1"/>
</dbReference>
<evidence type="ECO:0000313" key="1">
    <source>
        <dbReference type="EMBL" id="EIE22128.1"/>
    </source>
</evidence>
<dbReference type="eggNOG" id="ENOG502QPVW">
    <property type="taxonomic scope" value="Eukaryota"/>
</dbReference>
<dbReference type="Proteomes" id="UP000007264">
    <property type="component" value="Unassembled WGS sequence"/>
</dbReference>
<dbReference type="RefSeq" id="XP_005646672.1">
    <property type="nucleotide sequence ID" value="XM_005646615.1"/>
</dbReference>
<dbReference type="KEGG" id="csl:COCSUDRAFT_66470"/>
<comment type="caution">
    <text evidence="1">The sequence shown here is derived from an EMBL/GenBank/DDBJ whole genome shotgun (WGS) entry which is preliminary data.</text>
</comment>
<dbReference type="GO" id="GO:0003830">
    <property type="term" value="F:beta-1,4-mannosylglycoprotein 4-beta-N-acetylglucosaminyltransferase activity"/>
    <property type="evidence" value="ECO:0007669"/>
    <property type="project" value="InterPro"/>
</dbReference>
<accession>I0YUQ9</accession>
<evidence type="ECO:0000313" key="2">
    <source>
        <dbReference type="Proteomes" id="UP000007264"/>
    </source>
</evidence>
<dbReference type="GO" id="GO:0016020">
    <property type="term" value="C:membrane"/>
    <property type="evidence" value="ECO:0007669"/>
    <property type="project" value="InterPro"/>
</dbReference>